<dbReference type="OrthoDB" id="9803968at2"/>
<dbReference type="GO" id="GO:0005886">
    <property type="term" value="C:plasma membrane"/>
    <property type="evidence" value="ECO:0007669"/>
    <property type="project" value="TreeGrafter"/>
</dbReference>
<accession>A0A1Y1SFU4</accession>
<feature type="domain" description="AMP-binding enzyme C-terminal" evidence="6">
    <location>
        <begin position="481"/>
        <end position="558"/>
    </location>
</feature>
<dbReference type="Gene3D" id="3.30.300.30">
    <property type="match status" value="1"/>
</dbReference>
<dbReference type="InterPro" id="IPR020845">
    <property type="entry name" value="AMP-binding_CS"/>
</dbReference>
<dbReference type="AlphaFoldDB" id="A0A1Y1SFU4"/>
<dbReference type="Pfam" id="PF13193">
    <property type="entry name" value="AMP-binding_C"/>
    <property type="match status" value="1"/>
</dbReference>
<sequence>MSSANTLEFRDLARSALKLTPDLPRAATAMARTLLLKKDKAQSIGSLIEKQAQQRPNQLAIRYQDSRYTYAEFNQAANRVAHYLEGQGVSGGDVVAVMMENRPEVLIAVAGIVKLGAIASMINTSQRDHVLIHSLTLVKPRFTIVGSELRSAIDDISDELGEGFRDSRLFQRDGTNEPCPEGYVDLDAELGAQPDTNPSSTDDVLLGQPAYYIFTSGTTGLPKASVMSHLRWTRACYSMGQAAMGTRDSDVFYCALPLYHNNALTLAWSAALGGGATMALARKFSASRFWDDIRRFDATMFCYIGELCRYLLAQPARDNDRQHKVRLCVGNGLRPEIWDEFKNRFGIERINEFYGASEGNLIFTNAFNMDRTAGFCPMSFAVVKYDIDADEPVRDASGHMVRVDKGESGLLLTEVTERFGFEGYTDPTASEKKLYRDVFTSGDCWFNTGDLVRDQGFKHIQFVDRLGDTFRWKGENVATTEVEAAVNRWPQVEQSVVYGVEVPNTDGRAGMAAITPSCAVDAFDFAGFAAHMASALPAYARPLFLRLREAQEMTGTFKYRKVELKQEGFEPAACGEPLYLLQGNDYVALGEQKFTAIQAGELRL</sequence>
<dbReference type="GO" id="GO:0005324">
    <property type="term" value="F:long-chain fatty acid transmembrane transporter activity"/>
    <property type="evidence" value="ECO:0007669"/>
    <property type="project" value="TreeGrafter"/>
</dbReference>
<evidence type="ECO:0000313" key="8">
    <source>
        <dbReference type="Proteomes" id="UP000192342"/>
    </source>
</evidence>
<dbReference type="Gene3D" id="3.40.50.12780">
    <property type="entry name" value="N-terminal domain of ligase-like"/>
    <property type="match status" value="1"/>
</dbReference>
<reference evidence="7 8" key="1">
    <citation type="submission" date="2013-04" db="EMBL/GenBank/DDBJ databases">
        <title>Oceanococcus atlanticus 22II-S10r2 Genome Sequencing.</title>
        <authorList>
            <person name="Lai Q."/>
            <person name="Li G."/>
            <person name="Shao Z."/>
        </authorList>
    </citation>
    <scope>NUCLEOTIDE SEQUENCE [LARGE SCALE GENOMIC DNA]</scope>
    <source>
        <strain evidence="7 8">22II-S10r2</strain>
    </source>
</reference>
<evidence type="ECO:0000256" key="3">
    <source>
        <dbReference type="ARBA" id="ARBA00022741"/>
    </source>
</evidence>
<dbReference type="PROSITE" id="PS00455">
    <property type="entry name" value="AMP_BINDING"/>
    <property type="match status" value="1"/>
</dbReference>
<dbReference type="FunFam" id="3.30.300.30:FF:000002">
    <property type="entry name" value="Long-chain fatty acid transport protein 1"/>
    <property type="match status" value="1"/>
</dbReference>
<dbReference type="GO" id="GO:0044539">
    <property type="term" value="P:long-chain fatty acid import into cell"/>
    <property type="evidence" value="ECO:0007669"/>
    <property type="project" value="TreeGrafter"/>
</dbReference>
<dbReference type="Pfam" id="PF00501">
    <property type="entry name" value="AMP-binding"/>
    <property type="match status" value="1"/>
</dbReference>
<dbReference type="InterPro" id="IPR045851">
    <property type="entry name" value="AMP-bd_C_sf"/>
</dbReference>
<comment type="similarity">
    <text evidence="1">Belongs to the ATP-dependent AMP-binding enzyme family.</text>
</comment>
<evidence type="ECO:0000259" key="5">
    <source>
        <dbReference type="Pfam" id="PF00501"/>
    </source>
</evidence>
<comment type="caution">
    <text evidence="7">The sequence shown here is derived from an EMBL/GenBank/DDBJ whole genome shotgun (WGS) entry which is preliminary data.</text>
</comment>
<protein>
    <submittedName>
        <fullName evidence="7">Long-chain-acyl-CoA synthetase</fullName>
    </submittedName>
</protein>
<keyword evidence="8" id="KW-1185">Reference proteome</keyword>
<dbReference type="EMBL" id="AQQV01000002">
    <property type="protein sequence ID" value="ORE87402.1"/>
    <property type="molecule type" value="Genomic_DNA"/>
</dbReference>
<dbReference type="STRING" id="1317117.ATO7_10182"/>
<keyword evidence="3" id="KW-0547">Nucleotide-binding</keyword>
<evidence type="ECO:0000256" key="2">
    <source>
        <dbReference type="ARBA" id="ARBA00022598"/>
    </source>
</evidence>
<evidence type="ECO:0000259" key="6">
    <source>
        <dbReference type="Pfam" id="PF13193"/>
    </source>
</evidence>
<dbReference type="PANTHER" id="PTHR43107:SF15">
    <property type="entry name" value="FATTY ACID TRANSPORT PROTEIN 3, ISOFORM A"/>
    <property type="match status" value="1"/>
</dbReference>
<evidence type="ECO:0000256" key="1">
    <source>
        <dbReference type="ARBA" id="ARBA00006432"/>
    </source>
</evidence>
<dbReference type="GO" id="GO:0004467">
    <property type="term" value="F:long-chain fatty acid-CoA ligase activity"/>
    <property type="evidence" value="ECO:0007669"/>
    <property type="project" value="TreeGrafter"/>
</dbReference>
<dbReference type="RefSeq" id="WP_083561638.1">
    <property type="nucleotide sequence ID" value="NZ_AQQV01000002.1"/>
</dbReference>
<name>A0A1Y1SFU4_9GAMM</name>
<dbReference type="SUPFAM" id="SSF56801">
    <property type="entry name" value="Acetyl-CoA synthetase-like"/>
    <property type="match status" value="1"/>
</dbReference>
<organism evidence="7 8">
    <name type="scientific">Oceanococcus atlanticus</name>
    <dbReference type="NCBI Taxonomy" id="1317117"/>
    <lineage>
        <taxon>Bacteria</taxon>
        <taxon>Pseudomonadati</taxon>
        <taxon>Pseudomonadota</taxon>
        <taxon>Gammaproteobacteria</taxon>
        <taxon>Chromatiales</taxon>
        <taxon>Oceanococcaceae</taxon>
        <taxon>Oceanococcus</taxon>
    </lineage>
</organism>
<dbReference type="NCBIfam" id="NF006134">
    <property type="entry name" value="PRK08279.1"/>
    <property type="match status" value="1"/>
</dbReference>
<dbReference type="InterPro" id="IPR000873">
    <property type="entry name" value="AMP-dep_synth/lig_dom"/>
</dbReference>
<gene>
    <name evidence="7" type="ORF">ATO7_10182</name>
</gene>
<evidence type="ECO:0000256" key="4">
    <source>
        <dbReference type="ARBA" id="ARBA00022840"/>
    </source>
</evidence>
<evidence type="ECO:0000313" key="7">
    <source>
        <dbReference type="EMBL" id="ORE87402.1"/>
    </source>
</evidence>
<dbReference type="InterPro" id="IPR042099">
    <property type="entry name" value="ANL_N_sf"/>
</dbReference>
<keyword evidence="2" id="KW-0436">Ligase</keyword>
<dbReference type="PANTHER" id="PTHR43107">
    <property type="entry name" value="LONG-CHAIN FATTY ACID TRANSPORT PROTEIN"/>
    <property type="match status" value="1"/>
</dbReference>
<proteinExistence type="inferred from homology"/>
<keyword evidence="4" id="KW-0067">ATP-binding</keyword>
<dbReference type="GO" id="GO:0005524">
    <property type="term" value="F:ATP binding"/>
    <property type="evidence" value="ECO:0007669"/>
    <property type="project" value="UniProtKB-KW"/>
</dbReference>
<dbReference type="InterPro" id="IPR025110">
    <property type="entry name" value="AMP-bd_C"/>
</dbReference>
<dbReference type="Proteomes" id="UP000192342">
    <property type="component" value="Unassembled WGS sequence"/>
</dbReference>
<feature type="domain" description="AMP-dependent synthetase/ligase" evidence="5">
    <location>
        <begin position="49"/>
        <end position="376"/>
    </location>
</feature>